<dbReference type="Gene3D" id="3.20.20.140">
    <property type="entry name" value="Metal-dependent hydrolases"/>
    <property type="match status" value="1"/>
</dbReference>
<evidence type="ECO:0000256" key="1">
    <source>
        <dbReference type="ARBA" id="ARBA00023239"/>
    </source>
</evidence>
<dbReference type="GO" id="GO:0005737">
    <property type="term" value="C:cytoplasm"/>
    <property type="evidence" value="ECO:0007669"/>
    <property type="project" value="TreeGrafter"/>
</dbReference>
<dbReference type="STRING" id="665118.SAMN02983003_1443"/>
<evidence type="ECO:0000259" key="2">
    <source>
        <dbReference type="Pfam" id="PF04909"/>
    </source>
</evidence>
<keyword evidence="1" id="KW-0456">Lyase</keyword>
<gene>
    <name evidence="3" type="ORF">SAMN02983003_1443</name>
</gene>
<dbReference type="PANTHER" id="PTHR21240">
    <property type="entry name" value="2-AMINO-3-CARBOXYLMUCONATE-6-SEMIALDEHYDE DECARBOXYLASE"/>
    <property type="match status" value="1"/>
</dbReference>
<name>A0A1K2HWE6_9HYPH</name>
<reference evidence="3 4" key="1">
    <citation type="submission" date="2016-11" db="EMBL/GenBank/DDBJ databases">
        <authorList>
            <person name="Jaros S."/>
            <person name="Januszkiewicz K."/>
            <person name="Wedrychowicz H."/>
        </authorList>
    </citation>
    <scope>NUCLEOTIDE SEQUENCE [LARGE SCALE GENOMIC DNA]</scope>
    <source>
        <strain evidence="3 4">ATCC 23634</strain>
    </source>
</reference>
<dbReference type="Proteomes" id="UP000183447">
    <property type="component" value="Unassembled WGS sequence"/>
</dbReference>
<dbReference type="Pfam" id="PF04909">
    <property type="entry name" value="Amidohydro_2"/>
    <property type="match status" value="1"/>
</dbReference>
<feature type="domain" description="Amidohydrolase-related" evidence="2">
    <location>
        <begin position="145"/>
        <end position="395"/>
    </location>
</feature>
<dbReference type="InterPro" id="IPR032466">
    <property type="entry name" value="Metal_Hydrolase"/>
</dbReference>
<keyword evidence="4" id="KW-1185">Reference proteome</keyword>
<dbReference type="GO" id="GO:0019748">
    <property type="term" value="P:secondary metabolic process"/>
    <property type="evidence" value="ECO:0007669"/>
    <property type="project" value="TreeGrafter"/>
</dbReference>
<sequence>MNTHFPPSDLPFREPSADHFDSTQHLANAEKQAIKRGYEDFLIVDVDSHHYETEAFKEIIEYIPDPVIRQEAMFQGMSRGGITSIDGSYQELTGRITRYPRRGKEIVPPEPHRDITLMRRWMDPLGVDMAIMFPTPMLNLAVCPRVEVEVALADGYNQWLCERVLAEEPRIKSMLYLPFNDPDACLRTVEKYGDKPGVVGFMMVATHYRPVYDNAYSKTYAALQERNLPLGFHAMFTWSDQSMKLTNRFIAVHALGFAWHNMLHMTNWVVNGMPERFPKLKTLWIESGLAWVPFLMQRLDNEYMMRPSDAPLLKKRPSDYMRDMFFTTQPMEMVNNRKALEVTFEMMDAPSQLLYSSDYPHWDMDLPSTIYDLPFLDEQAKRNILGGNAQRLFNLDPVFSPQKLARRAARAQAADQ</sequence>
<dbReference type="RefSeq" id="WP_072340251.1">
    <property type="nucleotide sequence ID" value="NZ_FPKU01000001.1"/>
</dbReference>
<evidence type="ECO:0000313" key="4">
    <source>
        <dbReference type="Proteomes" id="UP000183447"/>
    </source>
</evidence>
<dbReference type="GO" id="GO:0016787">
    <property type="term" value="F:hydrolase activity"/>
    <property type="evidence" value="ECO:0007669"/>
    <property type="project" value="InterPro"/>
</dbReference>
<dbReference type="AlphaFoldDB" id="A0A1K2HWE6"/>
<evidence type="ECO:0000313" key="3">
    <source>
        <dbReference type="EMBL" id="SFZ83077.1"/>
    </source>
</evidence>
<organism evidence="3 4">
    <name type="scientific">Devosia enhydra</name>
    <dbReference type="NCBI Taxonomy" id="665118"/>
    <lineage>
        <taxon>Bacteria</taxon>
        <taxon>Pseudomonadati</taxon>
        <taxon>Pseudomonadota</taxon>
        <taxon>Alphaproteobacteria</taxon>
        <taxon>Hyphomicrobiales</taxon>
        <taxon>Devosiaceae</taxon>
        <taxon>Devosia</taxon>
    </lineage>
</organism>
<dbReference type="InterPro" id="IPR006680">
    <property type="entry name" value="Amidohydro-rel"/>
</dbReference>
<dbReference type="OrthoDB" id="149172at2"/>
<proteinExistence type="predicted"/>
<dbReference type="PANTHER" id="PTHR21240:SF28">
    <property type="entry name" value="ISO-OROTATE DECARBOXYLASE (EUROFUNG)"/>
    <property type="match status" value="1"/>
</dbReference>
<dbReference type="EMBL" id="FPKU01000001">
    <property type="protein sequence ID" value="SFZ83077.1"/>
    <property type="molecule type" value="Genomic_DNA"/>
</dbReference>
<accession>A0A1K2HWE6</accession>
<dbReference type="InterPro" id="IPR032465">
    <property type="entry name" value="ACMSD"/>
</dbReference>
<dbReference type="SUPFAM" id="SSF51556">
    <property type="entry name" value="Metallo-dependent hydrolases"/>
    <property type="match status" value="1"/>
</dbReference>
<protein>
    <recommendedName>
        <fullName evidence="2">Amidohydrolase-related domain-containing protein</fullName>
    </recommendedName>
</protein>
<dbReference type="GO" id="GO:0016831">
    <property type="term" value="F:carboxy-lyase activity"/>
    <property type="evidence" value="ECO:0007669"/>
    <property type="project" value="InterPro"/>
</dbReference>